<dbReference type="InterPro" id="IPR012479">
    <property type="entry name" value="SAP30BP"/>
</dbReference>
<accession>A0ABU6VL94</accession>
<organism evidence="2 3">
    <name type="scientific">Stylosanthes scabra</name>
    <dbReference type="NCBI Taxonomy" id="79078"/>
    <lineage>
        <taxon>Eukaryota</taxon>
        <taxon>Viridiplantae</taxon>
        <taxon>Streptophyta</taxon>
        <taxon>Embryophyta</taxon>
        <taxon>Tracheophyta</taxon>
        <taxon>Spermatophyta</taxon>
        <taxon>Magnoliopsida</taxon>
        <taxon>eudicotyledons</taxon>
        <taxon>Gunneridae</taxon>
        <taxon>Pentapetalae</taxon>
        <taxon>rosids</taxon>
        <taxon>fabids</taxon>
        <taxon>Fabales</taxon>
        <taxon>Fabaceae</taxon>
        <taxon>Papilionoideae</taxon>
        <taxon>50 kb inversion clade</taxon>
        <taxon>dalbergioids sensu lato</taxon>
        <taxon>Dalbergieae</taxon>
        <taxon>Pterocarpus clade</taxon>
        <taxon>Stylosanthes</taxon>
    </lineage>
</organism>
<evidence type="ECO:0000313" key="3">
    <source>
        <dbReference type="Proteomes" id="UP001341840"/>
    </source>
</evidence>
<proteinExistence type="predicted"/>
<keyword evidence="3" id="KW-1185">Reference proteome</keyword>
<gene>
    <name evidence="2" type="ORF">PIB30_062204</name>
</gene>
<dbReference type="EMBL" id="JASCZI010151609">
    <property type="protein sequence ID" value="MED6173712.1"/>
    <property type="molecule type" value="Genomic_DNA"/>
</dbReference>
<dbReference type="PANTHER" id="PTHR13464">
    <property type="entry name" value="TRANSCRIPTIONAL REGULATOR PROTEIN HCNGP"/>
    <property type="match status" value="1"/>
</dbReference>
<dbReference type="Proteomes" id="UP001341840">
    <property type="component" value="Unassembled WGS sequence"/>
</dbReference>
<sequence>MNDDATIRSDDEEFVEADQDEKKSKDPLDNFSLLHQKQNAQTNCKKINKFLEYNKAGKSLNPEVRKRKNYRNPDFLLHAVRFDPYGYDSSDFYDEVDVYLQTG</sequence>
<reference evidence="2 3" key="1">
    <citation type="journal article" date="2023" name="Plants (Basel)">
        <title>Bridging the Gap: Combining Genomics and Transcriptomics Approaches to Understand Stylosanthes scabra, an Orphan Legume from the Brazilian Caatinga.</title>
        <authorList>
            <person name="Ferreira-Neto J.R.C."/>
            <person name="da Silva M.D."/>
            <person name="Binneck E."/>
            <person name="de Melo N.F."/>
            <person name="da Silva R.H."/>
            <person name="de Melo A.L.T.M."/>
            <person name="Pandolfi V."/>
            <person name="Bustamante F.O."/>
            <person name="Brasileiro-Vidal A.C."/>
            <person name="Benko-Iseppon A.M."/>
        </authorList>
    </citation>
    <scope>NUCLEOTIDE SEQUENCE [LARGE SCALE GENOMIC DNA]</scope>
    <source>
        <tissue evidence="2">Leaves</tissue>
    </source>
</reference>
<protein>
    <submittedName>
        <fullName evidence="2">Uncharacterized protein</fullName>
    </submittedName>
</protein>
<feature type="region of interest" description="Disordered" evidence="1">
    <location>
        <begin position="1"/>
        <end position="27"/>
    </location>
</feature>
<comment type="caution">
    <text evidence="2">The sequence shown here is derived from an EMBL/GenBank/DDBJ whole genome shotgun (WGS) entry which is preliminary data.</text>
</comment>
<name>A0ABU6VL94_9FABA</name>
<feature type="compositionally biased region" description="Acidic residues" evidence="1">
    <location>
        <begin position="10"/>
        <end position="19"/>
    </location>
</feature>
<dbReference type="PANTHER" id="PTHR13464:SF0">
    <property type="entry name" value="SAP30-BINDING PROTEIN"/>
    <property type="match status" value="1"/>
</dbReference>
<evidence type="ECO:0000256" key="1">
    <source>
        <dbReference type="SAM" id="MobiDB-lite"/>
    </source>
</evidence>
<dbReference type="Pfam" id="PF07818">
    <property type="entry name" value="HCNGP"/>
    <property type="match status" value="1"/>
</dbReference>
<evidence type="ECO:0000313" key="2">
    <source>
        <dbReference type="EMBL" id="MED6173712.1"/>
    </source>
</evidence>